<feature type="compositionally biased region" description="Acidic residues" evidence="1">
    <location>
        <begin position="238"/>
        <end position="247"/>
    </location>
</feature>
<evidence type="ECO:0000256" key="1">
    <source>
        <dbReference type="SAM" id="MobiDB-lite"/>
    </source>
</evidence>
<evidence type="ECO:0000313" key="4">
    <source>
        <dbReference type="Proteomes" id="UP000613740"/>
    </source>
</evidence>
<dbReference type="Gene3D" id="1.10.10.1210">
    <property type="entry name" value="MAGE homology domain, winged helix WH2 motif"/>
    <property type="match status" value="1"/>
</dbReference>
<evidence type="ECO:0000259" key="2">
    <source>
        <dbReference type="SMART" id="SM01373"/>
    </source>
</evidence>
<feature type="compositionally biased region" description="Gly residues" evidence="1">
    <location>
        <begin position="202"/>
        <end position="216"/>
    </location>
</feature>
<keyword evidence="4" id="KW-1185">Reference proteome</keyword>
<feature type="compositionally biased region" description="Gly residues" evidence="1">
    <location>
        <begin position="248"/>
        <end position="258"/>
    </location>
</feature>
<evidence type="ECO:0000313" key="3">
    <source>
        <dbReference type="EMBL" id="KAG2454161.1"/>
    </source>
</evidence>
<protein>
    <recommendedName>
        <fullName evidence="2">MAGE domain-containing protein</fullName>
    </recommendedName>
</protein>
<dbReference type="InterPro" id="IPR037445">
    <property type="entry name" value="MAGE"/>
</dbReference>
<dbReference type="EMBL" id="JAEHOD010000002">
    <property type="protein sequence ID" value="KAG2454161.1"/>
    <property type="molecule type" value="Genomic_DNA"/>
</dbReference>
<comment type="caution">
    <text evidence="3">The sequence shown here is derived from an EMBL/GenBank/DDBJ whole genome shotgun (WGS) entry which is preliminary data.</text>
</comment>
<feature type="compositionally biased region" description="Basic residues" evidence="1">
    <location>
        <begin position="114"/>
        <end position="127"/>
    </location>
</feature>
<gene>
    <name evidence="3" type="ORF">HYH02_001196</name>
</gene>
<feature type="compositionally biased region" description="Low complexity" evidence="1">
    <location>
        <begin position="150"/>
        <end position="171"/>
    </location>
</feature>
<dbReference type="GO" id="GO:0005634">
    <property type="term" value="C:nucleus"/>
    <property type="evidence" value="ECO:0007669"/>
    <property type="project" value="TreeGrafter"/>
</dbReference>
<accession>A0A836BC77</accession>
<feature type="compositionally biased region" description="Low complexity" evidence="1">
    <location>
        <begin position="32"/>
        <end position="53"/>
    </location>
</feature>
<dbReference type="SMART" id="SM01373">
    <property type="entry name" value="MAGE"/>
    <property type="match status" value="1"/>
</dbReference>
<feature type="region of interest" description="Disordered" evidence="1">
    <location>
        <begin position="1"/>
        <end position="264"/>
    </location>
</feature>
<dbReference type="PANTHER" id="PTHR11736">
    <property type="entry name" value="MELANOMA-ASSOCIATED ANTIGEN MAGE ANTIGEN"/>
    <property type="match status" value="1"/>
</dbReference>
<dbReference type="PANTHER" id="PTHR11736:SF14">
    <property type="entry name" value="NSE3 HOMOLOG, SMC5-SMC6 COMPLEX COMPONENT"/>
    <property type="match status" value="1"/>
</dbReference>
<reference evidence="3" key="1">
    <citation type="journal article" date="2020" name="bioRxiv">
        <title>Comparative genomics of Chlamydomonas.</title>
        <authorList>
            <person name="Craig R.J."/>
            <person name="Hasan A.R."/>
            <person name="Ness R.W."/>
            <person name="Keightley P.D."/>
        </authorList>
    </citation>
    <scope>NUCLEOTIDE SEQUENCE</scope>
    <source>
        <strain evidence="3">CCAP 11/173</strain>
    </source>
</reference>
<organism evidence="3 4">
    <name type="scientific">Chlamydomonas schloesseri</name>
    <dbReference type="NCBI Taxonomy" id="2026947"/>
    <lineage>
        <taxon>Eukaryota</taxon>
        <taxon>Viridiplantae</taxon>
        <taxon>Chlorophyta</taxon>
        <taxon>core chlorophytes</taxon>
        <taxon>Chlorophyceae</taxon>
        <taxon>CS clade</taxon>
        <taxon>Chlamydomonadales</taxon>
        <taxon>Chlamydomonadaceae</taxon>
        <taxon>Chlamydomonas</taxon>
    </lineage>
</organism>
<dbReference type="AlphaFoldDB" id="A0A836BC77"/>
<sequence>MSQRPQRAAKRQYADENSEGGTLDGLDDDDSSGAAPRARRGALAPAGDAANASKRPRREDAGRKRSAAAPRRGAGEGADDEEPSGGESASEGSEDEADHDVSDGDDGINDHQPKRGRAGGARGRRGGARGGGRTGRGAEGAGRGRGGRGSSSAAAGVAASDNSSDVIIISSDSDDVAEGGAAGQATMQVGASMRPFTTAAAGGRGGRGSRAGGATRGRGRGRGRGSSQAPPAEHDCDADNAADDDGGDAGGVGQGGSGTQAVARRDGGAMAAARFAGGATGPIQIDPAELVAMRRKIRQYKEEYQAAVEKCDVWNDVSNADKQELARVVVRHMLFATRQKPGVPVARTKLMEAVKKAMGTHRHYKKLASVWMPWARFMAISTMGYDIAEVTPRPESIVGAEVDAAGAAGTAAGASGSNANGAAGAAAAPAPAAAPAAASHYVLRTVLPTELRLQMVGPGSGPGEGSDEWGLTMMVLSLIRLNNNKMEEAQLKRMLGEVGFPEGSAHPVLGPIDAQLKRMQDQRYLTADKTTTTQADGRQERLLMWGDAAFSEVGTKVCDKWMEKWFELKESAAMQVDGEEQQEVGNGAGAAGAQ</sequence>
<dbReference type="Proteomes" id="UP000613740">
    <property type="component" value="Unassembled WGS sequence"/>
</dbReference>
<dbReference type="InterPro" id="IPR041899">
    <property type="entry name" value="MAGE_WH2"/>
</dbReference>
<dbReference type="Pfam" id="PF01454">
    <property type="entry name" value="MAGE"/>
    <property type="match status" value="1"/>
</dbReference>
<feature type="compositionally biased region" description="Gly residues" evidence="1">
    <location>
        <begin position="128"/>
        <end position="149"/>
    </location>
</feature>
<proteinExistence type="predicted"/>
<feature type="compositionally biased region" description="Acidic residues" evidence="1">
    <location>
        <begin position="92"/>
        <end position="107"/>
    </location>
</feature>
<dbReference type="OrthoDB" id="205198at2759"/>
<feature type="domain" description="MAGE" evidence="2">
    <location>
        <begin position="329"/>
        <end position="557"/>
    </location>
</feature>
<dbReference type="InterPro" id="IPR002190">
    <property type="entry name" value="MHD_dom"/>
</dbReference>
<name>A0A836BC77_9CHLO</name>